<dbReference type="WBParaSite" id="PgR228_g001_t04">
    <property type="protein sequence ID" value="PgR228_g001_t04"/>
    <property type="gene ID" value="PgR228_g001"/>
</dbReference>
<evidence type="ECO:0000313" key="3">
    <source>
        <dbReference type="WBParaSite" id="PgR228_g001_t04"/>
    </source>
</evidence>
<evidence type="ECO:0000313" key="1">
    <source>
        <dbReference type="Proteomes" id="UP000887569"/>
    </source>
</evidence>
<reference evidence="2 3" key="1">
    <citation type="submission" date="2022-11" db="UniProtKB">
        <authorList>
            <consortium name="WormBaseParasite"/>
        </authorList>
    </citation>
    <scope>IDENTIFICATION</scope>
</reference>
<sequence>MVENFHCFDSCPVSCDFGLFLHLFYVYALKVNTKNWEICGVCPINLYFKLCMYASDF</sequence>
<dbReference type="AlphaFoldDB" id="A0A915CK30"/>
<accession>A0A915CK30</accession>
<evidence type="ECO:0000313" key="2">
    <source>
        <dbReference type="WBParaSite" id="PgR228_g001_t03"/>
    </source>
</evidence>
<protein>
    <submittedName>
        <fullName evidence="2 3">Ovule protein</fullName>
    </submittedName>
</protein>
<dbReference type="Proteomes" id="UP000887569">
    <property type="component" value="Unplaced"/>
</dbReference>
<name>A0A915CK30_PARUN</name>
<dbReference type="WBParaSite" id="PgR228_g001_t03">
    <property type="protein sequence ID" value="PgR228_g001_t03"/>
    <property type="gene ID" value="PgR228_g001"/>
</dbReference>
<organism evidence="1 3">
    <name type="scientific">Parascaris univalens</name>
    <name type="common">Nematode worm</name>
    <dbReference type="NCBI Taxonomy" id="6257"/>
    <lineage>
        <taxon>Eukaryota</taxon>
        <taxon>Metazoa</taxon>
        <taxon>Ecdysozoa</taxon>
        <taxon>Nematoda</taxon>
        <taxon>Chromadorea</taxon>
        <taxon>Rhabditida</taxon>
        <taxon>Spirurina</taxon>
        <taxon>Ascaridomorpha</taxon>
        <taxon>Ascaridoidea</taxon>
        <taxon>Ascarididae</taxon>
        <taxon>Parascaris</taxon>
    </lineage>
</organism>
<proteinExistence type="predicted"/>
<keyword evidence="1" id="KW-1185">Reference proteome</keyword>